<gene>
    <name evidence="1" type="ORF">FRD01_18490</name>
</gene>
<keyword evidence="2" id="KW-1185">Reference proteome</keyword>
<dbReference type="EMBL" id="CP042467">
    <property type="protein sequence ID" value="QED29193.1"/>
    <property type="molecule type" value="Genomic_DNA"/>
</dbReference>
<dbReference type="Gene3D" id="3.40.47.10">
    <property type="match status" value="1"/>
</dbReference>
<accession>A0A5B8XYY8</accession>
<evidence type="ECO:0000313" key="2">
    <source>
        <dbReference type="Proteomes" id="UP000321595"/>
    </source>
</evidence>
<protein>
    <submittedName>
        <fullName evidence="1">Uncharacterized protein</fullName>
    </submittedName>
</protein>
<sequence length="322" mass="35893">MTAHVISTYLREDDRILGTPVEIPQGFSFQELRIQALEDGWVEHENTFKSGAAPIWALKAGVELLNTGLDLVLISGRDHLRHWPAAELQSKMKVFDDTTLVDAYTELTRRFLELRGIEISELAGLSRALESNYRKSAERRRIVVEPRHEMASELFRMVDCANPRIDFEAQILLAREEVARELEIKGVAVKAVECIEVPDGPENVDALASYDHLAEIFSRLSLGSYQDLVLEAYTCFPCVPLALIELLSASSSPDEWLRFIQTHELTQSGGMNFARAPWNNPALRGLVLVANALQNSSEEKFGLVHGNGGLGGRQGLAILCWP</sequence>
<dbReference type="RefSeq" id="WP_146962378.1">
    <property type="nucleotide sequence ID" value="NZ_CP042467.1"/>
</dbReference>
<proteinExistence type="predicted"/>
<dbReference type="Proteomes" id="UP000321595">
    <property type="component" value="Chromosome"/>
</dbReference>
<dbReference type="GO" id="GO:0016746">
    <property type="term" value="F:acyltransferase activity"/>
    <property type="evidence" value="ECO:0007669"/>
    <property type="project" value="InterPro"/>
</dbReference>
<dbReference type="AlphaFoldDB" id="A0A5B8XYY8"/>
<name>A0A5B8XYY8_9DELT</name>
<dbReference type="KEGG" id="bbae:FRD01_18490"/>
<dbReference type="OrthoDB" id="6113844at2"/>
<evidence type="ECO:0000313" key="1">
    <source>
        <dbReference type="EMBL" id="QED29193.1"/>
    </source>
</evidence>
<organism evidence="1 2">
    <name type="scientific">Microvenator marinus</name>
    <dbReference type="NCBI Taxonomy" id="2600177"/>
    <lineage>
        <taxon>Bacteria</taxon>
        <taxon>Deltaproteobacteria</taxon>
        <taxon>Bradymonadales</taxon>
        <taxon>Microvenatoraceae</taxon>
        <taxon>Microvenator</taxon>
    </lineage>
</organism>
<reference evidence="1 2" key="1">
    <citation type="submission" date="2019-08" db="EMBL/GenBank/DDBJ databases">
        <authorList>
            <person name="Liang Q."/>
        </authorList>
    </citation>
    <scope>NUCLEOTIDE SEQUENCE [LARGE SCALE GENOMIC DNA]</scope>
    <source>
        <strain evidence="1 2">V1718</strain>
    </source>
</reference>
<dbReference type="InterPro" id="IPR016039">
    <property type="entry name" value="Thiolase-like"/>
</dbReference>